<dbReference type="KEGG" id="nmus:H7A79_0753"/>
<dbReference type="Proteomes" id="UP000516412">
    <property type="component" value="Chromosome"/>
</dbReference>
<gene>
    <name evidence="1" type="ORF">H7A79_0753</name>
</gene>
<dbReference type="AlphaFoldDB" id="A0A7H1MCW6"/>
<evidence type="ECO:0000313" key="2">
    <source>
        <dbReference type="Proteomes" id="UP000516412"/>
    </source>
</evidence>
<accession>A0A7H1MCW6</accession>
<dbReference type="RefSeq" id="WP_187001138.1">
    <property type="nucleotide sequence ID" value="NZ_CP060414.2"/>
</dbReference>
<keyword evidence="2" id="KW-1185">Reference proteome</keyword>
<organism evidence="1 2">
    <name type="scientific">Neisseria musculi</name>
    <dbReference type="NCBI Taxonomy" id="1815583"/>
    <lineage>
        <taxon>Bacteria</taxon>
        <taxon>Pseudomonadati</taxon>
        <taxon>Pseudomonadota</taxon>
        <taxon>Betaproteobacteria</taxon>
        <taxon>Neisseriales</taxon>
        <taxon>Neisseriaceae</taxon>
        <taxon>Neisseria</taxon>
    </lineage>
</organism>
<evidence type="ECO:0000313" key="1">
    <source>
        <dbReference type="EMBL" id="QNT59481.1"/>
    </source>
</evidence>
<proteinExistence type="predicted"/>
<protein>
    <submittedName>
        <fullName evidence="1">Uncharacterized protein</fullName>
    </submittedName>
</protein>
<dbReference type="EMBL" id="CP060414">
    <property type="protein sequence ID" value="QNT59481.1"/>
    <property type="molecule type" value="Genomic_DNA"/>
</dbReference>
<reference evidence="1" key="1">
    <citation type="submission" date="2024-06" db="EMBL/GenBank/DDBJ databases">
        <title>Complete Genome Sequence of mouse commensal type strain Neisseria musculi.</title>
        <authorList>
            <person name="Thapa E."/>
            <person name="Aluvathingal J."/>
            <person name="Nadendla S."/>
            <person name="Mehta A."/>
            <person name="Tettelin H."/>
            <person name="Weyand N.J."/>
        </authorList>
    </citation>
    <scope>NUCLEOTIDE SEQUENCE</scope>
    <source>
        <strain evidence="1">NW831</strain>
    </source>
</reference>
<name>A0A7H1MCW6_9NEIS</name>
<sequence length="75" mass="8052">MSEYTTYALFGKPSGEKYEAFLTDTVGLTDGTTAVIDSLELAQQIKTSAEQDGFTDVRILAVGKGDKPDFTAAVR</sequence>